<evidence type="ECO:0000256" key="2">
    <source>
        <dbReference type="ARBA" id="ARBA00022989"/>
    </source>
</evidence>
<feature type="transmembrane region" description="Helical" evidence="4">
    <location>
        <begin position="72"/>
        <end position="88"/>
    </location>
</feature>
<dbReference type="GO" id="GO:0022857">
    <property type="term" value="F:transmembrane transporter activity"/>
    <property type="evidence" value="ECO:0007669"/>
    <property type="project" value="InterPro"/>
</dbReference>
<accession>A0A3M4KT74</accession>
<sequence length="390" mass="43142">MDYSGVRVWLPNIATFLLLGSIGCTIPLLSRSLEDSGLTQARIGIVSGAFWLAPIFFRVYISRLLEYKKKKILIVFGLVTTAFSYLITNEVEGIFQLVSVRFVQGIGYTISIIGILAFAVNSAQARERTSQFSINSIFSFLGYALGPALGEFVIQCLGYARTFEMASAMCFLAAAFICAGREPLLNFPSGPTISTKSKKPPPLRSTCIQLMLVAAPPRYGRSICSDFFAAGGLWVCERLLPHICLCHTCYQGEYVETELLAKFHLARSGRRSVMHAGAHGARSIQLEIYDACGFVFHGPRVGAGFPLINRIECGTESQSKLNSTFYFQLSVRFFFLLRSGALWFDYLQLWLSTLFYVGRYSLFGVVCVDKISSVCSGQLIPDTTLSLFSD</sequence>
<protein>
    <recommendedName>
        <fullName evidence="7">Major facilitator family transporter</fullName>
    </recommendedName>
</protein>
<feature type="transmembrane region" description="Helical" evidence="4">
    <location>
        <begin position="9"/>
        <end position="29"/>
    </location>
</feature>
<dbReference type="PANTHER" id="PTHR23531">
    <property type="entry name" value="QUINOLENE RESISTANCE PROTEIN NORA"/>
    <property type="match status" value="1"/>
</dbReference>
<dbReference type="EMBL" id="RBRD01000265">
    <property type="protein sequence ID" value="RMQ32385.1"/>
    <property type="molecule type" value="Genomic_DNA"/>
</dbReference>
<gene>
    <name evidence="5" type="ORF">ALQ05_200207</name>
</gene>
<evidence type="ECO:0000313" key="6">
    <source>
        <dbReference type="Proteomes" id="UP000279553"/>
    </source>
</evidence>
<keyword evidence="1 4" id="KW-0812">Transmembrane</keyword>
<dbReference type="Pfam" id="PF07690">
    <property type="entry name" value="MFS_1"/>
    <property type="match status" value="1"/>
</dbReference>
<evidence type="ECO:0000313" key="5">
    <source>
        <dbReference type="EMBL" id="RMQ32385.1"/>
    </source>
</evidence>
<dbReference type="InterPro" id="IPR036259">
    <property type="entry name" value="MFS_trans_sf"/>
</dbReference>
<comment type="caution">
    <text evidence="5">The sequence shown here is derived from an EMBL/GenBank/DDBJ whole genome shotgun (WGS) entry which is preliminary data.</text>
</comment>
<reference evidence="5 6" key="1">
    <citation type="submission" date="2018-08" db="EMBL/GenBank/DDBJ databases">
        <title>Recombination of ecologically and evolutionarily significant loci maintains genetic cohesion in the Pseudomonas syringae species complex.</title>
        <authorList>
            <person name="Dillon M."/>
            <person name="Thakur S."/>
            <person name="Almeida R.N.D."/>
            <person name="Weir B.S."/>
            <person name="Guttman D.S."/>
        </authorList>
    </citation>
    <scope>NUCLEOTIDE SEQUENCE [LARGE SCALE GENOMIC DNA]</scope>
    <source>
        <strain evidence="5 6">ICMP 535</strain>
    </source>
</reference>
<organism evidence="5 6">
    <name type="scientific">Pseudomonas amygdali pv. mori</name>
    <dbReference type="NCBI Taxonomy" id="34065"/>
    <lineage>
        <taxon>Bacteria</taxon>
        <taxon>Pseudomonadati</taxon>
        <taxon>Pseudomonadota</taxon>
        <taxon>Gammaproteobacteria</taxon>
        <taxon>Pseudomonadales</taxon>
        <taxon>Pseudomonadaceae</taxon>
        <taxon>Pseudomonas</taxon>
        <taxon>Pseudomonas amygdali</taxon>
    </lineage>
</organism>
<feature type="transmembrane region" description="Helical" evidence="4">
    <location>
        <begin position="132"/>
        <end position="154"/>
    </location>
</feature>
<evidence type="ECO:0008006" key="7">
    <source>
        <dbReference type="Google" id="ProtNLM"/>
    </source>
</evidence>
<dbReference type="InterPro" id="IPR052714">
    <property type="entry name" value="MFS_Exporter"/>
</dbReference>
<dbReference type="InterPro" id="IPR011701">
    <property type="entry name" value="MFS"/>
</dbReference>
<evidence type="ECO:0000256" key="4">
    <source>
        <dbReference type="SAM" id="Phobius"/>
    </source>
</evidence>
<keyword evidence="2 4" id="KW-1133">Transmembrane helix</keyword>
<dbReference type="Proteomes" id="UP000279553">
    <property type="component" value="Unassembled WGS sequence"/>
</dbReference>
<keyword evidence="3 4" id="KW-0472">Membrane</keyword>
<evidence type="ECO:0000256" key="1">
    <source>
        <dbReference type="ARBA" id="ARBA00022692"/>
    </source>
</evidence>
<dbReference type="PROSITE" id="PS51257">
    <property type="entry name" value="PROKAR_LIPOPROTEIN"/>
    <property type="match status" value="1"/>
</dbReference>
<feature type="transmembrane region" description="Helical" evidence="4">
    <location>
        <begin position="41"/>
        <end position="60"/>
    </location>
</feature>
<name>A0A3M4KT74_PSEA0</name>
<evidence type="ECO:0000256" key="3">
    <source>
        <dbReference type="ARBA" id="ARBA00023136"/>
    </source>
</evidence>
<dbReference type="SUPFAM" id="SSF103473">
    <property type="entry name" value="MFS general substrate transporter"/>
    <property type="match status" value="1"/>
</dbReference>
<feature type="transmembrane region" description="Helical" evidence="4">
    <location>
        <begin position="94"/>
        <end position="120"/>
    </location>
</feature>
<proteinExistence type="predicted"/>
<dbReference type="AlphaFoldDB" id="A0A3M4KT74"/>
<dbReference type="PANTHER" id="PTHR23531:SF1">
    <property type="entry name" value="QUINOLENE RESISTANCE PROTEIN NORA"/>
    <property type="match status" value="1"/>
</dbReference>
<dbReference type="Gene3D" id="1.20.1250.20">
    <property type="entry name" value="MFS general substrate transporter like domains"/>
    <property type="match status" value="1"/>
</dbReference>